<protein>
    <recommendedName>
        <fullName evidence="3">DUF551 domain-containing protein</fullName>
    </recommendedName>
</protein>
<organism evidence="1 2">
    <name type="scientific">Erwinia typographi</name>
    <dbReference type="NCBI Taxonomy" id="371042"/>
    <lineage>
        <taxon>Bacteria</taxon>
        <taxon>Pseudomonadati</taxon>
        <taxon>Pseudomonadota</taxon>
        <taxon>Gammaproteobacteria</taxon>
        <taxon>Enterobacterales</taxon>
        <taxon>Erwiniaceae</taxon>
        <taxon>Erwinia</taxon>
    </lineage>
</organism>
<name>A0A0A3ZBY8_9GAMM</name>
<reference evidence="1 2" key="1">
    <citation type="submission" date="2014-10" db="EMBL/GenBank/DDBJ databases">
        <title>Genome sequence of Erwinia typographi M043b.</title>
        <authorList>
            <person name="Chan K.-G."/>
            <person name="Tan W.-S."/>
        </authorList>
    </citation>
    <scope>NUCLEOTIDE SEQUENCE [LARGE SCALE GENOMIC DNA]</scope>
    <source>
        <strain evidence="1 2">M043b</strain>
    </source>
</reference>
<accession>A0A0A3ZBY8</accession>
<keyword evidence="2" id="KW-1185">Reference proteome</keyword>
<dbReference type="Proteomes" id="UP000030351">
    <property type="component" value="Unassembled WGS sequence"/>
</dbReference>
<gene>
    <name evidence="1" type="ORF">NG99_04715</name>
</gene>
<evidence type="ECO:0000313" key="2">
    <source>
        <dbReference type="Proteomes" id="UP000030351"/>
    </source>
</evidence>
<evidence type="ECO:0000313" key="1">
    <source>
        <dbReference type="EMBL" id="KGT95324.1"/>
    </source>
</evidence>
<evidence type="ECO:0008006" key="3">
    <source>
        <dbReference type="Google" id="ProtNLM"/>
    </source>
</evidence>
<dbReference type="STRING" id="371042.NG99_04715"/>
<sequence>MSKMTFVVNFPDGQEPAVSAGTDILGGQLISVAFSDLNERWAWRDATQEPPYHTPLLVQLTDGAIIISSCSEHSGWYDDDDDVHIAGWMPLPEYMEGLDDEQF</sequence>
<proteinExistence type="predicted"/>
<dbReference type="OrthoDB" id="6524844at2"/>
<dbReference type="RefSeq" id="WP_034888912.1">
    <property type="nucleotide sequence ID" value="NZ_JRUQ01000018.1"/>
</dbReference>
<comment type="caution">
    <text evidence="1">The sequence shown here is derived from an EMBL/GenBank/DDBJ whole genome shotgun (WGS) entry which is preliminary data.</text>
</comment>
<dbReference type="EMBL" id="JRUQ01000018">
    <property type="protein sequence ID" value="KGT95324.1"/>
    <property type="molecule type" value="Genomic_DNA"/>
</dbReference>
<dbReference type="AlphaFoldDB" id="A0A0A3ZBY8"/>